<reference evidence="1" key="2">
    <citation type="submission" date="2021-01" db="EMBL/GenBank/DDBJ databases">
        <authorList>
            <person name="Schikora-Tamarit M.A."/>
        </authorList>
    </citation>
    <scope>NUCLEOTIDE SEQUENCE</scope>
    <source>
        <strain evidence="1">CBS2887</strain>
    </source>
</reference>
<name>A0A9P8Q8L4_WICPI</name>
<dbReference type="AlphaFoldDB" id="A0A9P8Q8L4"/>
<reference evidence="1" key="1">
    <citation type="journal article" date="2021" name="Open Biol.">
        <title>Shared evolutionary footprints suggest mitochondrial oxidative damage underlies multiple complex I losses in fungi.</title>
        <authorList>
            <person name="Schikora-Tamarit M.A."/>
            <person name="Marcet-Houben M."/>
            <person name="Nosek J."/>
            <person name="Gabaldon T."/>
        </authorList>
    </citation>
    <scope>NUCLEOTIDE SEQUENCE</scope>
    <source>
        <strain evidence="1">CBS2887</strain>
    </source>
</reference>
<accession>A0A9P8Q8L4</accession>
<evidence type="ECO:0000313" key="1">
    <source>
        <dbReference type="EMBL" id="KAH3684940.1"/>
    </source>
</evidence>
<comment type="caution">
    <text evidence="1">The sequence shown here is derived from an EMBL/GenBank/DDBJ whole genome shotgun (WGS) entry which is preliminary data.</text>
</comment>
<dbReference type="Proteomes" id="UP000774326">
    <property type="component" value="Unassembled WGS sequence"/>
</dbReference>
<keyword evidence="2" id="KW-1185">Reference proteome</keyword>
<protein>
    <submittedName>
        <fullName evidence="1">Uncharacterized protein</fullName>
    </submittedName>
</protein>
<proteinExistence type="predicted"/>
<gene>
    <name evidence="1" type="ORF">WICPIJ_004087</name>
</gene>
<evidence type="ECO:0000313" key="2">
    <source>
        <dbReference type="Proteomes" id="UP000774326"/>
    </source>
</evidence>
<sequence>MSGFGNFPKNGSVLEWQLRMMISKVSEGWYLDSSSLGTKLFTRLVGIDMTLKKIGPPLNLASKDTVNSSIPAASVNSQERM</sequence>
<organism evidence="1 2">
    <name type="scientific">Wickerhamomyces pijperi</name>
    <name type="common">Yeast</name>
    <name type="synonym">Pichia pijperi</name>
    <dbReference type="NCBI Taxonomy" id="599730"/>
    <lineage>
        <taxon>Eukaryota</taxon>
        <taxon>Fungi</taxon>
        <taxon>Dikarya</taxon>
        <taxon>Ascomycota</taxon>
        <taxon>Saccharomycotina</taxon>
        <taxon>Saccharomycetes</taxon>
        <taxon>Phaffomycetales</taxon>
        <taxon>Wickerhamomycetaceae</taxon>
        <taxon>Wickerhamomyces</taxon>
    </lineage>
</organism>
<dbReference type="EMBL" id="JAEUBG010002252">
    <property type="protein sequence ID" value="KAH3684940.1"/>
    <property type="molecule type" value="Genomic_DNA"/>
</dbReference>